<organism evidence="13 14">
    <name type="scientific">Pseudogemmatithrix spongiicola</name>
    <dbReference type="NCBI Taxonomy" id="3062599"/>
    <lineage>
        <taxon>Bacteria</taxon>
        <taxon>Pseudomonadati</taxon>
        <taxon>Gemmatimonadota</taxon>
        <taxon>Gemmatimonadia</taxon>
        <taxon>Gemmatimonadales</taxon>
        <taxon>Gemmatimonadaceae</taxon>
        <taxon>Pseudogemmatithrix</taxon>
    </lineage>
</organism>
<evidence type="ECO:0000313" key="12">
    <source>
        <dbReference type="EMBL" id="WKW10876.1"/>
    </source>
</evidence>
<dbReference type="GO" id="GO:0004852">
    <property type="term" value="F:uroporphyrinogen-III synthase activity"/>
    <property type="evidence" value="ECO:0007669"/>
    <property type="project" value="UniProtKB-UniRule"/>
</dbReference>
<evidence type="ECO:0000256" key="9">
    <source>
        <dbReference type="RuleBase" id="RU366031"/>
    </source>
</evidence>
<feature type="domain" description="Tetrapyrrole biosynthesis uroporphyrinogen III synthase" evidence="11">
    <location>
        <begin position="43"/>
        <end position="268"/>
    </location>
</feature>
<dbReference type="Proteomes" id="UP001229955">
    <property type="component" value="Chromosome"/>
</dbReference>
<dbReference type="GO" id="GO:0006782">
    <property type="term" value="P:protoporphyrinogen IX biosynthetic process"/>
    <property type="evidence" value="ECO:0007669"/>
    <property type="project" value="UniProtKB-UniRule"/>
</dbReference>
<evidence type="ECO:0000256" key="7">
    <source>
        <dbReference type="ARBA" id="ARBA00040167"/>
    </source>
</evidence>
<sequence length="282" mass="29490">MRCAPKAAPNSSLPPSAAMSVGDDRPLAAVRVVVTRPAAQSAELMERLRSVGAVPVAAPAIEILPADDETPLLECVAGLGRYAWIVFTSANAVTFTAQAVDAHIPDTCRVAVVGAGTASACASKGIPVHFQPSTALGETLARELPLDAGQRVLWPRGSLAPDTVADILRERGATVDAPIAYRTVTNLDLLGIVDAMRDRRVDAVTFTSPSTVRHFVDGLAAAGVRMHRLPEHERPRVVCIGPVSAAAARECGLTVDAIAEPHDDSGLVAALVRIFSERPAHA</sequence>
<feature type="region of interest" description="Disordered" evidence="10">
    <location>
        <begin position="1"/>
        <end position="21"/>
    </location>
</feature>
<feature type="compositionally biased region" description="Low complexity" evidence="10">
    <location>
        <begin position="1"/>
        <end position="20"/>
    </location>
</feature>
<dbReference type="Gene3D" id="3.40.50.10090">
    <property type="match status" value="2"/>
</dbReference>
<comment type="function">
    <text evidence="6 9">Catalyzes cyclization of the linear tetrapyrrole, hydroxymethylbilane, to the macrocyclic uroporphyrinogen III.</text>
</comment>
<dbReference type="AlphaFoldDB" id="A0AA49Q769"/>
<comment type="catalytic activity">
    <reaction evidence="8 9">
        <text>hydroxymethylbilane = uroporphyrinogen III + H2O</text>
        <dbReference type="Rhea" id="RHEA:18965"/>
        <dbReference type="ChEBI" id="CHEBI:15377"/>
        <dbReference type="ChEBI" id="CHEBI:57308"/>
        <dbReference type="ChEBI" id="CHEBI:57845"/>
        <dbReference type="EC" id="4.2.1.75"/>
    </reaction>
</comment>
<accession>A0AA49JRY7</accession>
<dbReference type="Pfam" id="PF02602">
    <property type="entry name" value="HEM4"/>
    <property type="match status" value="1"/>
</dbReference>
<accession>A0AA49Q769</accession>
<dbReference type="RefSeq" id="WP_367886586.1">
    <property type="nucleotide sequence ID" value="NZ_CP130612.1"/>
</dbReference>
<evidence type="ECO:0000256" key="3">
    <source>
        <dbReference type="ARBA" id="ARBA00013109"/>
    </source>
</evidence>
<evidence type="ECO:0000256" key="5">
    <source>
        <dbReference type="ARBA" id="ARBA00023244"/>
    </source>
</evidence>
<keyword evidence="14" id="KW-1185">Reference proteome</keyword>
<dbReference type="InterPro" id="IPR003754">
    <property type="entry name" value="4pyrrol_synth_uPrphyn_synth"/>
</dbReference>
<dbReference type="EC" id="4.2.1.75" evidence="3 9"/>
<evidence type="ECO:0000313" key="14">
    <source>
        <dbReference type="Proteomes" id="UP001229955"/>
    </source>
</evidence>
<dbReference type="CDD" id="cd06578">
    <property type="entry name" value="HemD"/>
    <property type="match status" value="1"/>
</dbReference>
<evidence type="ECO:0000256" key="6">
    <source>
        <dbReference type="ARBA" id="ARBA00037589"/>
    </source>
</evidence>
<dbReference type="EMBL" id="CP130612">
    <property type="protein sequence ID" value="WKW10876.1"/>
    <property type="molecule type" value="Genomic_DNA"/>
</dbReference>
<dbReference type="InterPro" id="IPR039793">
    <property type="entry name" value="UROS/Hem4"/>
</dbReference>
<comment type="similarity">
    <text evidence="2 9">Belongs to the uroporphyrinogen-III synthase family.</text>
</comment>
<dbReference type="EMBL" id="CP130613">
    <property type="protein sequence ID" value="WKW13785.1"/>
    <property type="molecule type" value="Genomic_DNA"/>
</dbReference>
<evidence type="ECO:0000256" key="1">
    <source>
        <dbReference type="ARBA" id="ARBA00004772"/>
    </source>
</evidence>
<gene>
    <name evidence="12" type="ORF">Strain138_000109</name>
    <name evidence="13" type="ORF">Strain318_000109</name>
</gene>
<dbReference type="PANTHER" id="PTHR38042">
    <property type="entry name" value="UROPORPHYRINOGEN-III SYNTHASE, CHLOROPLASTIC"/>
    <property type="match status" value="1"/>
</dbReference>
<evidence type="ECO:0000256" key="8">
    <source>
        <dbReference type="ARBA" id="ARBA00048617"/>
    </source>
</evidence>
<dbReference type="InterPro" id="IPR036108">
    <property type="entry name" value="4pyrrol_syn_uPrphyn_synt_sf"/>
</dbReference>
<evidence type="ECO:0000256" key="4">
    <source>
        <dbReference type="ARBA" id="ARBA00023239"/>
    </source>
</evidence>
<evidence type="ECO:0000313" key="13">
    <source>
        <dbReference type="EMBL" id="WKW13785.1"/>
    </source>
</evidence>
<dbReference type="PANTHER" id="PTHR38042:SF1">
    <property type="entry name" value="UROPORPHYRINOGEN-III SYNTHASE, CHLOROPLASTIC"/>
    <property type="match status" value="1"/>
</dbReference>
<keyword evidence="5 9" id="KW-0627">Porphyrin biosynthesis</keyword>
<dbReference type="SUPFAM" id="SSF69618">
    <property type="entry name" value="HemD-like"/>
    <property type="match status" value="1"/>
</dbReference>
<keyword evidence="4 9" id="KW-0456">Lyase</keyword>
<reference evidence="13" key="1">
    <citation type="submission" date="2023-07" db="EMBL/GenBank/DDBJ databases">
        <authorList>
            <person name="Haufschild T."/>
            <person name="Kallscheuer N."/>
            <person name="Hammer J."/>
            <person name="Kohn T."/>
            <person name="Kabuu M."/>
            <person name="Jogler M."/>
            <person name="Wohfarth N."/>
            <person name="Heuer A."/>
            <person name="Rohde M."/>
            <person name="van Teeseling M.C.F."/>
            <person name="Jogler C."/>
        </authorList>
    </citation>
    <scope>NUCLEOTIDE SEQUENCE</scope>
    <source>
        <strain evidence="12">Strain 138</strain>
        <strain evidence="13">Strain 318</strain>
    </source>
</reference>
<proteinExistence type="inferred from homology"/>
<evidence type="ECO:0000256" key="2">
    <source>
        <dbReference type="ARBA" id="ARBA00008133"/>
    </source>
</evidence>
<dbReference type="GO" id="GO:0006780">
    <property type="term" value="P:uroporphyrinogen III biosynthetic process"/>
    <property type="evidence" value="ECO:0007669"/>
    <property type="project" value="UniProtKB-UniRule"/>
</dbReference>
<evidence type="ECO:0000256" key="10">
    <source>
        <dbReference type="SAM" id="MobiDB-lite"/>
    </source>
</evidence>
<name>A0AA49Q769_9BACT</name>
<evidence type="ECO:0000259" key="11">
    <source>
        <dbReference type="Pfam" id="PF02602"/>
    </source>
</evidence>
<dbReference type="KEGG" id="pspc:Strain318_000109"/>
<comment type="pathway">
    <text evidence="1 9">Porphyrin-containing compound metabolism; protoporphyrin-IX biosynthesis; coproporphyrinogen-III from 5-aminolevulinate: step 3/4.</text>
</comment>
<protein>
    <recommendedName>
        <fullName evidence="7 9">Uroporphyrinogen-III synthase</fullName>
        <ecNumber evidence="3 9">4.2.1.75</ecNumber>
    </recommendedName>
</protein>